<evidence type="ECO:0000313" key="2">
    <source>
        <dbReference type="EMBL" id="ENH96896.1"/>
    </source>
</evidence>
<dbReference type="PATRIC" id="fig|1308866.3.peg.1677"/>
<protein>
    <submittedName>
        <fullName evidence="2">Uncharacterized protein</fullName>
    </submittedName>
</protein>
<organism evidence="2 3">
    <name type="scientific">Gracilibacillus halophilus YIM-C55.5</name>
    <dbReference type="NCBI Taxonomy" id="1308866"/>
    <lineage>
        <taxon>Bacteria</taxon>
        <taxon>Bacillati</taxon>
        <taxon>Bacillota</taxon>
        <taxon>Bacilli</taxon>
        <taxon>Bacillales</taxon>
        <taxon>Bacillaceae</taxon>
        <taxon>Gracilibacillus</taxon>
    </lineage>
</organism>
<dbReference type="EMBL" id="APML01000027">
    <property type="protein sequence ID" value="ENH96896.1"/>
    <property type="molecule type" value="Genomic_DNA"/>
</dbReference>
<sequence>MKWFERNIKVGHYFYIILILVIIICFTGNLGSITAGDINGVNINGSTFTQDSTDGTITLDNNGFELLDNTYDEKIFIGITNSGGNHGGNYGVYFQRPDDSFLGGLSYYYTDLILEGKSNVSIIG</sequence>
<comment type="caution">
    <text evidence="2">The sequence shown here is derived from an EMBL/GenBank/DDBJ whole genome shotgun (WGS) entry which is preliminary data.</text>
</comment>
<proteinExistence type="predicted"/>
<keyword evidence="1" id="KW-0472">Membrane</keyword>
<keyword evidence="1" id="KW-1133">Transmembrane helix</keyword>
<gene>
    <name evidence="2" type="ORF">J416_08287</name>
</gene>
<evidence type="ECO:0000313" key="3">
    <source>
        <dbReference type="Proteomes" id="UP000012283"/>
    </source>
</evidence>
<dbReference type="RefSeq" id="WP_003468128.1">
    <property type="nucleotide sequence ID" value="NZ_APML01000027.1"/>
</dbReference>
<accession>N4WUV7</accession>
<dbReference type="Proteomes" id="UP000012283">
    <property type="component" value="Unassembled WGS sequence"/>
</dbReference>
<keyword evidence="1" id="KW-0812">Transmembrane</keyword>
<name>N4WUV7_9BACI</name>
<feature type="transmembrane region" description="Helical" evidence="1">
    <location>
        <begin position="12"/>
        <end position="31"/>
    </location>
</feature>
<evidence type="ECO:0000256" key="1">
    <source>
        <dbReference type="SAM" id="Phobius"/>
    </source>
</evidence>
<reference evidence="2 3" key="1">
    <citation type="submission" date="2013-03" db="EMBL/GenBank/DDBJ databases">
        <title>Draft genome sequence of Gracibacillus halophilus YIM-C55.5, a moderately halophilic and thermophilic organism from the Xiaochaidamu salt lake.</title>
        <authorList>
            <person name="Sugumar T."/>
            <person name="Polireddy D.R."/>
            <person name="Antony A."/>
            <person name="Madhava Y.R."/>
            <person name="Sivakumar N."/>
        </authorList>
    </citation>
    <scope>NUCLEOTIDE SEQUENCE [LARGE SCALE GENOMIC DNA]</scope>
    <source>
        <strain evidence="2 3">YIM-C55.5</strain>
    </source>
</reference>
<keyword evidence="3" id="KW-1185">Reference proteome</keyword>
<dbReference type="STRING" id="1308866.J416_08287"/>
<dbReference type="AlphaFoldDB" id="N4WUV7"/>